<dbReference type="Pfam" id="PF12802">
    <property type="entry name" value="MarR_2"/>
    <property type="match status" value="1"/>
</dbReference>
<evidence type="ECO:0000313" key="2">
    <source>
        <dbReference type="EMBL" id="MDV2474499.1"/>
    </source>
</evidence>
<dbReference type="InterPro" id="IPR039422">
    <property type="entry name" value="MarR/SlyA-like"/>
</dbReference>
<feature type="domain" description="HTH marR-type" evidence="1">
    <location>
        <begin position="1"/>
        <end position="134"/>
    </location>
</feature>
<name>A0ABU3WLJ6_9NOCA</name>
<gene>
    <name evidence="2" type="ORF">F8M49_02060</name>
</gene>
<dbReference type="RefSeq" id="WP_072811287.1">
    <property type="nucleotide sequence ID" value="NZ_JAHWLX010000001.1"/>
</dbReference>
<dbReference type="PRINTS" id="PR00598">
    <property type="entry name" value="HTHMARR"/>
</dbReference>
<accession>A0ABU3WLJ6</accession>
<dbReference type="SMART" id="SM00347">
    <property type="entry name" value="HTH_MARR"/>
    <property type="match status" value="1"/>
</dbReference>
<evidence type="ECO:0000259" key="1">
    <source>
        <dbReference type="PROSITE" id="PS50995"/>
    </source>
</evidence>
<dbReference type="Proteomes" id="UP001275440">
    <property type="component" value="Unassembled WGS sequence"/>
</dbReference>
<proteinExistence type="predicted"/>
<dbReference type="SUPFAM" id="SSF46785">
    <property type="entry name" value="Winged helix' DNA-binding domain"/>
    <property type="match status" value="1"/>
</dbReference>
<dbReference type="InterPro" id="IPR000835">
    <property type="entry name" value="HTH_MarR-typ"/>
</dbReference>
<sequence length="148" mass="16116">MVHGLRELVVQLNLFGSEFARTHGLHTTDVRALIALLDAARAGRIATPGWLGQQLGLNSASTTALVDRLEKDGLVSRERDARDRRRVKLQVTESAEQLGWSFFGPLIGQAVGVLDSFSPDELATIDEFLARMRAVVENVRETGAGPVP</sequence>
<protein>
    <submittedName>
        <fullName evidence="2">MarR family transcriptional regulator</fullName>
    </submittedName>
</protein>
<dbReference type="Gene3D" id="1.10.10.10">
    <property type="entry name" value="Winged helix-like DNA-binding domain superfamily/Winged helix DNA-binding domain"/>
    <property type="match status" value="1"/>
</dbReference>
<keyword evidence="3" id="KW-1185">Reference proteome</keyword>
<evidence type="ECO:0000313" key="3">
    <source>
        <dbReference type="Proteomes" id="UP001275440"/>
    </source>
</evidence>
<dbReference type="InterPro" id="IPR036390">
    <property type="entry name" value="WH_DNA-bd_sf"/>
</dbReference>
<reference evidence="2 3" key="1">
    <citation type="submission" date="2019-10" db="EMBL/GenBank/DDBJ databases">
        <title>Draft Genome Assembly of Rhodococcus zopfii DSM44189.</title>
        <authorList>
            <person name="Sutton J.M."/>
            <person name="Akob D.M."/>
            <person name="Bushman T.J."/>
        </authorList>
    </citation>
    <scope>NUCLEOTIDE SEQUENCE [LARGE SCALE GENOMIC DNA]</scope>
    <source>
        <strain evidence="2 3">DSM 44189</strain>
    </source>
</reference>
<dbReference type="PANTHER" id="PTHR33164">
    <property type="entry name" value="TRANSCRIPTIONAL REGULATOR, MARR FAMILY"/>
    <property type="match status" value="1"/>
</dbReference>
<dbReference type="InterPro" id="IPR036388">
    <property type="entry name" value="WH-like_DNA-bd_sf"/>
</dbReference>
<organism evidence="2 3">
    <name type="scientific">Rhodococcus zopfii</name>
    <dbReference type="NCBI Taxonomy" id="43772"/>
    <lineage>
        <taxon>Bacteria</taxon>
        <taxon>Bacillati</taxon>
        <taxon>Actinomycetota</taxon>
        <taxon>Actinomycetes</taxon>
        <taxon>Mycobacteriales</taxon>
        <taxon>Nocardiaceae</taxon>
        <taxon>Rhodococcus</taxon>
    </lineage>
</organism>
<dbReference type="PANTHER" id="PTHR33164:SF106">
    <property type="entry name" value="TRANSCRIPTIONAL REGULATORY PROTEIN"/>
    <property type="match status" value="1"/>
</dbReference>
<dbReference type="EMBL" id="WBMO01000001">
    <property type="protein sequence ID" value="MDV2474499.1"/>
    <property type="molecule type" value="Genomic_DNA"/>
</dbReference>
<dbReference type="PROSITE" id="PS50995">
    <property type="entry name" value="HTH_MARR_2"/>
    <property type="match status" value="1"/>
</dbReference>
<comment type="caution">
    <text evidence="2">The sequence shown here is derived from an EMBL/GenBank/DDBJ whole genome shotgun (WGS) entry which is preliminary data.</text>
</comment>